<evidence type="ECO:0000256" key="5">
    <source>
        <dbReference type="ARBA" id="ARBA00022741"/>
    </source>
</evidence>
<evidence type="ECO:0000256" key="7">
    <source>
        <dbReference type="ARBA" id="ARBA00022989"/>
    </source>
</evidence>
<dbReference type="FunFam" id="3.40.50.300:FF:000221">
    <property type="entry name" value="Multidrug ABC transporter ATP-binding protein"/>
    <property type="match status" value="1"/>
</dbReference>
<feature type="transmembrane region" description="Helical" evidence="9">
    <location>
        <begin position="149"/>
        <end position="169"/>
    </location>
</feature>
<dbReference type="Proteomes" id="UP000027931">
    <property type="component" value="Unassembled WGS sequence"/>
</dbReference>
<keyword evidence="3" id="KW-1003">Cell membrane</keyword>
<evidence type="ECO:0000259" key="10">
    <source>
        <dbReference type="PROSITE" id="PS50893"/>
    </source>
</evidence>
<keyword evidence="7 9" id="KW-1133">Transmembrane helix</keyword>
<dbReference type="InterPro" id="IPR027417">
    <property type="entry name" value="P-loop_NTPase"/>
</dbReference>
<dbReference type="STRING" id="1157490.EL26_09815"/>
<feature type="transmembrane region" description="Helical" evidence="9">
    <location>
        <begin position="175"/>
        <end position="196"/>
    </location>
</feature>
<evidence type="ECO:0000256" key="6">
    <source>
        <dbReference type="ARBA" id="ARBA00022840"/>
    </source>
</evidence>
<evidence type="ECO:0000256" key="1">
    <source>
        <dbReference type="ARBA" id="ARBA00004651"/>
    </source>
</evidence>
<dbReference type="InterPro" id="IPR039421">
    <property type="entry name" value="Type_1_exporter"/>
</dbReference>
<dbReference type="PROSITE" id="PS00211">
    <property type="entry name" value="ABC_TRANSPORTER_1"/>
    <property type="match status" value="1"/>
</dbReference>
<keyword evidence="13" id="KW-1185">Reference proteome</keyword>
<dbReference type="InterPro" id="IPR036640">
    <property type="entry name" value="ABC1_TM_sf"/>
</dbReference>
<dbReference type="PROSITE" id="PS50893">
    <property type="entry name" value="ABC_TRANSPORTER_2"/>
    <property type="match status" value="1"/>
</dbReference>
<dbReference type="SMART" id="SM00382">
    <property type="entry name" value="AAA"/>
    <property type="match status" value="1"/>
</dbReference>
<comment type="caution">
    <text evidence="12">The sequence shown here is derived from an EMBL/GenBank/DDBJ whole genome shotgun (WGS) entry which is preliminary data.</text>
</comment>
<feature type="domain" description="ABC transporter" evidence="10">
    <location>
        <begin position="363"/>
        <end position="603"/>
    </location>
</feature>
<dbReference type="SUPFAM" id="SSF90123">
    <property type="entry name" value="ABC transporter transmembrane region"/>
    <property type="match status" value="1"/>
</dbReference>
<dbReference type="RefSeq" id="WP_038087353.1">
    <property type="nucleotide sequence ID" value="NZ_JMIR01000011.1"/>
</dbReference>
<dbReference type="InterPro" id="IPR011527">
    <property type="entry name" value="ABC1_TM_dom"/>
</dbReference>
<dbReference type="InterPro" id="IPR003439">
    <property type="entry name" value="ABC_transporter-like_ATP-bd"/>
</dbReference>
<evidence type="ECO:0000313" key="13">
    <source>
        <dbReference type="Proteomes" id="UP000027931"/>
    </source>
</evidence>
<evidence type="ECO:0000256" key="8">
    <source>
        <dbReference type="ARBA" id="ARBA00023136"/>
    </source>
</evidence>
<dbReference type="Gene3D" id="3.40.50.300">
    <property type="entry name" value="P-loop containing nucleotide triphosphate hydrolases"/>
    <property type="match status" value="1"/>
</dbReference>
<keyword evidence="6" id="KW-0067">ATP-binding</keyword>
<keyword evidence="5" id="KW-0547">Nucleotide-binding</keyword>
<evidence type="ECO:0000259" key="11">
    <source>
        <dbReference type="PROSITE" id="PS50929"/>
    </source>
</evidence>
<name>A0A074MC75_9BACL</name>
<keyword evidence="4 9" id="KW-0812">Transmembrane</keyword>
<gene>
    <name evidence="12" type="ORF">EL26_09815</name>
</gene>
<dbReference type="GO" id="GO:0015421">
    <property type="term" value="F:ABC-type oligopeptide transporter activity"/>
    <property type="evidence" value="ECO:0007669"/>
    <property type="project" value="TreeGrafter"/>
</dbReference>
<feature type="domain" description="ABC transmembrane type-1" evidence="11">
    <location>
        <begin position="36"/>
        <end position="317"/>
    </location>
</feature>
<feature type="transmembrane region" description="Helical" evidence="9">
    <location>
        <begin position="261"/>
        <end position="283"/>
    </location>
</feature>
<evidence type="ECO:0008006" key="14">
    <source>
        <dbReference type="Google" id="ProtNLM"/>
    </source>
</evidence>
<keyword evidence="8 9" id="KW-0472">Membrane</keyword>
<dbReference type="Pfam" id="PF00005">
    <property type="entry name" value="ABC_tran"/>
    <property type="match status" value="1"/>
</dbReference>
<keyword evidence="2" id="KW-0813">Transport</keyword>
<dbReference type="Gene3D" id="1.20.1560.10">
    <property type="entry name" value="ABC transporter type 1, transmembrane domain"/>
    <property type="match status" value="1"/>
</dbReference>
<dbReference type="PANTHER" id="PTHR43394">
    <property type="entry name" value="ATP-DEPENDENT PERMEASE MDL1, MITOCHONDRIAL"/>
    <property type="match status" value="1"/>
</dbReference>
<dbReference type="GO" id="GO:0016887">
    <property type="term" value="F:ATP hydrolysis activity"/>
    <property type="evidence" value="ECO:0007669"/>
    <property type="project" value="InterPro"/>
</dbReference>
<dbReference type="EMBL" id="JMIR01000011">
    <property type="protein sequence ID" value="KEO83492.1"/>
    <property type="molecule type" value="Genomic_DNA"/>
</dbReference>
<dbReference type="SUPFAM" id="SSF52540">
    <property type="entry name" value="P-loop containing nucleoside triphosphate hydrolases"/>
    <property type="match status" value="1"/>
</dbReference>
<protein>
    <recommendedName>
        <fullName evidence="14">ABC transporter ATP-binding protein</fullName>
    </recommendedName>
</protein>
<accession>A0A074MC75</accession>
<dbReference type="PANTHER" id="PTHR43394:SF1">
    <property type="entry name" value="ATP-BINDING CASSETTE SUB-FAMILY B MEMBER 10, MITOCHONDRIAL"/>
    <property type="match status" value="1"/>
</dbReference>
<evidence type="ECO:0000256" key="3">
    <source>
        <dbReference type="ARBA" id="ARBA00022475"/>
    </source>
</evidence>
<sequence>MGGTEQEIRMKDVLRSFRNWGQLFRLIWNANPGYLIQITVLYLLLGTAPFLTLAATQHLINAVVSAVSDGTRDVYSAFAWFVGVTAFQQGLTLAKTYYEGLFQQLISNTVQEKLMEKALTLGLADMENTAVQEQLKRAQQDMLFRPYQMFTQMLGVLNNLVTLISTMLFLIAWKWWVVLVLGATTGVSFFTILRVNREQFLIAFQRAPKYREAWYYSFLLTLDKAFKEIRLYQLGTFFLDKFKTIYRDFYVVDRRIAKKRLVWSSGNQALNLLSLAGMIFLAVREAFQKMIGVGNLYGYVQAITLTQTSAQTVFDNVLSICQHNLYIEQLFVFLSLPSSEPTLQRKTTVNGEAKRPLETIESMEFRRVSFTYPGTKREVLRDVSFTLRRGECIAIVGRNGSGKTTLTKLMTQLYEGYEGEILVNGEPADTWDMERLQKRIGVVFQDFMQYEMSVRLNIGLGNLDVLDDDEKLLHASDSTGIGDFVRNLPKQLNTDLGRWVVKGEQLSGGQWQRIAIARAFARDADLYVLDEPNSALDPIAENEVFEKIRNLLQDRLGVFIAHRLASARFADMILVMDNGQVIEQGTHEELMEQNGTYAEMYRVQNNLYEVKA</sequence>
<dbReference type="InterPro" id="IPR003593">
    <property type="entry name" value="AAA+_ATPase"/>
</dbReference>
<dbReference type="CDD" id="cd03228">
    <property type="entry name" value="ABCC_MRP_Like"/>
    <property type="match status" value="1"/>
</dbReference>
<comment type="subcellular location">
    <subcellularLocation>
        <location evidence="1">Cell membrane</location>
        <topology evidence="1">Multi-pass membrane protein</topology>
    </subcellularLocation>
</comment>
<evidence type="ECO:0000313" key="12">
    <source>
        <dbReference type="EMBL" id="KEO83492.1"/>
    </source>
</evidence>
<dbReference type="GO" id="GO:0005886">
    <property type="term" value="C:plasma membrane"/>
    <property type="evidence" value="ECO:0007669"/>
    <property type="project" value="UniProtKB-SubCell"/>
</dbReference>
<feature type="transmembrane region" description="Helical" evidence="9">
    <location>
        <begin position="34"/>
        <end position="55"/>
    </location>
</feature>
<proteinExistence type="predicted"/>
<dbReference type="eggNOG" id="COG1132">
    <property type="taxonomic scope" value="Bacteria"/>
</dbReference>
<dbReference type="PROSITE" id="PS50929">
    <property type="entry name" value="ABC_TM1F"/>
    <property type="match status" value="1"/>
</dbReference>
<dbReference type="GO" id="GO:0005524">
    <property type="term" value="F:ATP binding"/>
    <property type="evidence" value="ECO:0007669"/>
    <property type="project" value="UniProtKB-KW"/>
</dbReference>
<reference evidence="12 13" key="1">
    <citation type="journal article" date="2013" name="Int. J. Syst. Evol. Microbiol.">
        <title>Tumebacillus flagellatus sp. nov., an alpha-amylase/pullulanase-producing bacterium isolated from cassava wastewater.</title>
        <authorList>
            <person name="Wang Q."/>
            <person name="Xie N."/>
            <person name="Qin Y."/>
            <person name="Shen N."/>
            <person name="Zhu J."/>
            <person name="Mi H."/>
            <person name="Huang R."/>
        </authorList>
    </citation>
    <scope>NUCLEOTIDE SEQUENCE [LARGE SCALE GENOMIC DNA]</scope>
    <source>
        <strain evidence="12 13">GST4</strain>
    </source>
</reference>
<organism evidence="12 13">
    <name type="scientific">Tumebacillus flagellatus</name>
    <dbReference type="NCBI Taxonomy" id="1157490"/>
    <lineage>
        <taxon>Bacteria</taxon>
        <taxon>Bacillati</taxon>
        <taxon>Bacillota</taxon>
        <taxon>Bacilli</taxon>
        <taxon>Bacillales</taxon>
        <taxon>Alicyclobacillaceae</taxon>
        <taxon>Tumebacillus</taxon>
    </lineage>
</organism>
<dbReference type="InterPro" id="IPR017871">
    <property type="entry name" value="ABC_transporter-like_CS"/>
</dbReference>
<evidence type="ECO:0000256" key="2">
    <source>
        <dbReference type="ARBA" id="ARBA00022448"/>
    </source>
</evidence>
<evidence type="ECO:0000256" key="9">
    <source>
        <dbReference type="SAM" id="Phobius"/>
    </source>
</evidence>
<evidence type="ECO:0000256" key="4">
    <source>
        <dbReference type="ARBA" id="ARBA00022692"/>
    </source>
</evidence>
<dbReference type="AlphaFoldDB" id="A0A074MC75"/>